<evidence type="ECO:0000313" key="8">
    <source>
        <dbReference type="EMBL" id="QNN65932.1"/>
    </source>
</evidence>
<accession>A0A7G9SDK7</accession>
<keyword evidence="4 6" id="KW-1133">Transmembrane helix</keyword>
<organism evidence="8 9">
    <name type="scientific">Sphingomonas rhizophila</name>
    <dbReference type="NCBI Taxonomy" id="2071607"/>
    <lineage>
        <taxon>Bacteria</taxon>
        <taxon>Pseudomonadati</taxon>
        <taxon>Pseudomonadota</taxon>
        <taxon>Alphaproteobacteria</taxon>
        <taxon>Sphingomonadales</taxon>
        <taxon>Sphingomonadaceae</taxon>
        <taxon>Sphingomonas</taxon>
    </lineage>
</organism>
<evidence type="ECO:0000256" key="4">
    <source>
        <dbReference type="ARBA" id="ARBA00022989"/>
    </source>
</evidence>
<dbReference type="KEGG" id="srhi:H9L12_05275"/>
<keyword evidence="3 6" id="KW-0812">Transmembrane</keyword>
<name>A0A7G9SDK7_9SPHN</name>
<dbReference type="EMBL" id="CP060717">
    <property type="protein sequence ID" value="QNN65932.1"/>
    <property type="molecule type" value="Genomic_DNA"/>
</dbReference>
<keyword evidence="2" id="KW-1003">Cell membrane</keyword>
<dbReference type="NCBIfam" id="TIGR02978">
    <property type="entry name" value="phageshock_pspC"/>
    <property type="match status" value="1"/>
</dbReference>
<dbReference type="PANTHER" id="PTHR33885:SF3">
    <property type="entry name" value="PHAGE SHOCK PROTEIN C"/>
    <property type="match status" value="1"/>
</dbReference>
<evidence type="ECO:0000259" key="7">
    <source>
        <dbReference type="Pfam" id="PF04024"/>
    </source>
</evidence>
<dbReference type="GO" id="GO:0005886">
    <property type="term" value="C:plasma membrane"/>
    <property type="evidence" value="ECO:0007669"/>
    <property type="project" value="UniProtKB-SubCell"/>
</dbReference>
<keyword evidence="9" id="KW-1185">Reference proteome</keyword>
<evidence type="ECO:0000313" key="9">
    <source>
        <dbReference type="Proteomes" id="UP000515955"/>
    </source>
</evidence>
<dbReference type="InterPro" id="IPR052027">
    <property type="entry name" value="PspC"/>
</dbReference>
<evidence type="ECO:0000256" key="3">
    <source>
        <dbReference type="ARBA" id="ARBA00022692"/>
    </source>
</evidence>
<dbReference type="InterPro" id="IPR014320">
    <property type="entry name" value="Phageshock_PspC"/>
</dbReference>
<protein>
    <submittedName>
        <fullName evidence="8">Envelope stress response membrane protein PspC</fullName>
    </submittedName>
</protein>
<feature type="transmembrane region" description="Helical" evidence="6">
    <location>
        <begin position="40"/>
        <end position="64"/>
    </location>
</feature>
<reference evidence="8 9" key="1">
    <citation type="submission" date="2020-08" db="EMBL/GenBank/DDBJ databases">
        <title>Genome sequence of Sphingomonas rhizophila KACC 19189T.</title>
        <authorList>
            <person name="Hyun D.-W."/>
            <person name="Bae J.-W."/>
        </authorList>
    </citation>
    <scope>NUCLEOTIDE SEQUENCE [LARGE SCALE GENOMIC DNA]</scope>
    <source>
        <strain evidence="8 9">KACC 19189</strain>
    </source>
</reference>
<keyword evidence="5 6" id="KW-0472">Membrane</keyword>
<dbReference type="AlphaFoldDB" id="A0A7G9SDK7"/>
<feature type="domain" description="Phage shock protein PspC N-terminal" evidence="7">
    <location>
        <begin position="11"/>
        <end position="65"/>
    </location>
</feature>
<dbReference type="Pfam" id="PF04024">
    <property type="entry name" value="PspC"/>
    <property type="match status" value="1"/>
</dbReference>
<proteinExistence type="predicted"/>
<sequence>MSTQPPSRTSFYLDKRHGKVMGVCSGIANYTGLDVTLVRIMMASAMFMSGFSILPLYFIAGWIADDQPRELQHDTKEDRRFWQGVRASPAQSARDIRSRMREIDRRIGDIEMYVTTQNRSLAREIEDLR</sequence>
<evidence type="ECO:0000256" key="1">
    <source>
        <dbReference type="ARBA" id="ARBA00004162"/>
    </source>
</evidence>
<dbReference type="PANTHER" id="PTHR33885">
    <property type="entry name" value="PHAGE SHOCK PROTEIN C"/>
    <property type="match status" value="1"/>
</dbReference>
<dbReference type="InterPro" id="IPR007168">
    <property type="entry name" value="Phageshock_PspC_N"/>
</dbReference>
<gene>
    <name evidence="8" type="primary">pspC</name>
    <name evidence="8" type="ORF">H9L12_05275</name>
</gene>
<dbReference type="RefSeq" id="WP_187542917.1">
    <property type="nucleotide sequence ID" value="NZ_CP060717.1"/>
</dbReference>
<evidence type="ECO:0000256" key="6">
    <source>
        <dbReference type="SAM" id="Phobius"/>
    </source>
</evidence>
<evidence type="ECO:0000256" key="5">
    <source>
        <dbReference type="ARBA" id="ARBA00023136"/>
    </source>
</evidence>
<dbReference type="Proteomes" id="UP000515955">
    <property type="component" value="Chromosome"/>
</dbReference>
<comment type="subcellular location">
    <subcellularLocation>
        <location evidence="1">Cell membrane</location>
        <topology evidence="1">Single-pass membrane protein</topology>
    </subcellularLocation>
</comment>
<evidence type="ECO:0000256" key="2">
    <source>
        <dbReference type="ARBA" id="ARBA00022475"/>
    </source>
</evidence>